<evidence type="ECO:0000313" key="2">
    <source>
        <dbReference type="Proteomes" id="UP000699042"/>
    </source>
</evidence>
<dbReference type="AlphaFoldDB" id="A0A9P7R1X1"/>
<keyword evidence="2" id="KW-1185">Reference proteome</keyword>
<organism evidence="1 2">
    <name type="scientific">Colletotrichum scovillei</name>
    <dbReference type="NCBI Taxonomy" id="1209932"/>
    <lineage>
        <taxon>Eukaryota</taxon>
        <taxon>Fungi</taxon>
        <taxon>Dikarya</taxon>
        <taxon>Ascomycota</taxon>
        <taxon>Pezizomycotina</taxon>
        <taxon>Sordariomycetes</taxon>
        <taxon>Hypocreomycetidae</taxon>
        <taxon>Glomerellales</taxon>
        <taxon>Glomerellaceae</taxon>
        <taxon>Colletotrichum</taxon>
        <taxon>Colletotrichum acutatum species complex</taxon>
    </lineage>
</organism>
<name>A0A9P7R1X1_9PEZI</name>
<dbReference type="Proteomes" id="UP000699042">
    <property type="component" value="Unassembled WGS sequence"/>
</dbReference>
<evidence type="ECO:0000313" key="1">
    <source>
        <dbReference type="EMBL" id="KAG7046993.1"/>
    </source>
</evidence>
<reference evidence="1" key="1">
    <citation type="submission" date="2021-05" db="EMBL/GenBank/DDBJ databases">
        <title>Comparative genomics of three Colletotrichum scovillei strains and genetic complementation revealed genes involved fungal growth and virulence on chili pepper.</title>
        <authorList>
            <person name="Hsieh D.-K."/>
            <person name="Chuang S.-C."/>
            <person name="Chen C.-Y."/>
            <person name="Chao Y.-T."/>
            <person name="Lu M.-Y.J."/>
            <person name="Lee M.-H."/>
            <person name="Shih M.-C."/>
        </authorList>
    </citation>
    <scope>NUCLEOTIDE SEQUENCE</scope>
    <source>
        <strain evidence="1">Coll-153</strain>
    </source>
</reference>
<protein>
    <submittedName>
        <fullName evidence="1">Uncharacterized protein</fullName>
    </submittedName>
</protein>
<sequence>MSSFRTKIDISILQKALTTHQSFFDHYLLSHSLLQPSRQTFKMRYTTALIAALQVAGFVQASPILSDRDVAAPVDSQALDVRTPGDIANLDADKIVDLEVRGIEKRATDITLSADTGYYKRVAYKGAVILLHLFYDLAVNHVVFYWTIDGTTPAPGSIPLAFDDPIGGGFPLRQYTHDTRYNLGSAMRPGDVIKVTP</sequence>
<gene>
    <name evidence="1" type="ORF">JMJ77_015210</name>
</gene>
<dbReference type="EMBL" id="JAESDN010000008">
    <property type="protein sequence ID" value="KAG7046993.1"/>
    <property type="molecule type" value="Genomic_DNA"/>
</dbReference>
<accession>A0A9P7R1X1</accession>
<proteinExistence type="predicted"/>
<comment type="caution">
    <text evidence="1">The sequence shown here is derived from an EMBL/GenBank/DDBJ whole genome shotgun (WGS) entry which is preliminary data.</text>
</comment>